<organism evidence="1 2">
    <name type="scientific">Linnemannia exigua</name>
    <dbReference type="NCBI Taxonomy" id="604196"/>
    <lineage>
        <taxon>Eukaryota</taxon>
        <taxon>Fungi</taxon>
        <taxon>Fungi incertae sedis</taxon>
        <taxon>Mucoromycota</taxon>
        <taxon>Mortierellomycotina</taxon>
        <taxon>Mortierellomycetes</taxon>
        <taxon>Mortierellales</taxon>
        <taxon>Mortierellaceae</taxon>
        <taxon>Linnemannia</taxon>
    </lineage>
</organism>
<protein>
    <submittedName>
        <fullName evidence="1">Uncharacterized protein</fullName>
    </submittedName>
</protein>
<sequence length="89" mass="9854">MSTTNNIFDNGAARRAFIRHSSTLRRLAFLDTFIGSKDLLAILELCGSLEMLIQTGRVGIPHITLADAISVPWACKKIRRLEITIGLTK</sequence>
<dbReference type="EMBL" id="JAAAIL010004701">
    <property type="protein sequence ID" value="KAG0247418.1"/>
    <property type="molecule type" value="Genomic_DNA"/>
</dbReference>
<dbReference type="AlphaFoldDB" id="A0AAD4GZX5"/>
<gene>
    <name evidence="1" type="ORF">BGZ95_008705</name>
</gene>
<comment type="caution">
    <text evidence="1">The sequence shown here is derived from an EMBL/GenBank/DDBJ whole genome shotgun (WGS) entry which is preliminary data.</text>
</comment>
<accession>A0AAD4GZX5</accession>
<proteinExistence type="predicted"/>
<feature type="non-terminal residue" evidence="1">
    <location>
        <position position="89"/>
    </location>
</feature>
<dbReference type="Proteomes" id="UP001194580">
    <property type="component" value="Unassembled WGS sequence"/>
</dbReference>
<reference evidence="1" key="1">
    <citation type="journal article" date="2020" name="Fungal Divers.">
        <title>Resolving the Mortierellaceae phylogeny through synthesis of multi-gene phylogenetics and phylogenomics.</title>
        <authorList>
            <person name="Vandepol N."/>
            <person name="Liber J."/>
            <person name="Desiro A."/>
            <person name="Na H."/>
            <person name="Kennedy M."/>
            <person name="Barry K."/>
            <person name="Grigoriev I.V."/>
            <person name="Miller A.N."/>
            <person name="O'Donnell K."/>
            <person name="Stajich J.E."/>
            <person name="Bonito G."/>
        </authorList>
    </citation>
    <scope>NUCLEOTIDE SEQUENCE</scope>
    <source>
        <strain evidence="1">NRRL 28262</strain>
    </source>
</reference>
<name>A0AAD4GZX5_9FUNG</name>
<evidence type="ECO:0000313" key="2">
    <source>
        <dbReference type="Proteomes" id="UP001194580"/>
    </source>
</evidence>
<keyword evidence="2" id="KW-1185">Reference proteome</keyword>
<evidence type="ECO:0000313" key="1">
    <source>
        <dbReference type="EMBL" id="KAG0247418.1"/>
    </source>
</evidence>